<dbReference type="KEGG" id="manr:MPAN_014080"/>
<evidence type="ECO:0000313" key="1">
    <source>
        <dbReference type="EMBL" id="BCR36515.1"/>
    </source>
</evidence>
<organism evidence="1 2">
    <name type="scientific">Mariniplasma anaerobium</name>
    <dbReference type="NCBI Taxonomy" id="2735436"/>
    <lineage>
        <taxon>Bacteria</taxon>
        <taxon>Bacillati</taxon>
        <taxon>Mycoplasmatota</taxon>
        <taxon>Mollicutes</taxon>
        <taxon>Acholeplasmatales</taxon>
        <taxon>Acholeplasmataceae</taxon>
        <taxon>Mariniplasma</taxon>
    </lineage>
</organism>
<dbReference type="EMBL" id="AP024412">
    <property type="protein sequence ID" value="BCR36515.1"/>
    <property type="molecule type" value="Genomic_DNA"/>
</dbReference>
<sequence>MPKGEYLPNFKAFRDDKIITGRGAGAVYDFAYEIVKYLYDNEKAENLLKSILF</sequence>
<dbReference type="SUPFAM" id="SSF52317">
    <property type="entry name" value="Class I glutamine amidotransferase-like"/>
    <property type="match status" value="1"/>
</dbReference>
<evidence type="ECO:0008006" key="3">
    <source>
        <dbReference type="Google" id="ProtNLM"/>
    </source>
</evidence>
<accession>A0A7U9TIH1</accession>
<evidence type="ECO:0000313" key="2">
    <source>
        <dbReference type="Proteomes" id="UP000620133"/>
    </source>
</evidence>
<name>A0A7U9TIH1_9MOLU</name>
<proteinExistence type="predicted"/>
<dbReference type="InterPro" id="IPR029062">
    <property type="entry name" value="Class_I_gatase-like"/>
</dbReference>
<keyword evidence="2" id="KW-1185">Reference proteome</keyword>
<reference evidence="1" key="1">
    <citation type="submission" date="2021-01" db="EMBL/GenBank/DDBJ databases">
        <title>Draft genome sequence of Acholeplasmataceae bacterium strain Mahy22.</title>
        <authorList>
            <person name="Watanabe M."/>
            <person name="Kojima H."/>
            <person name="Fukui M."/>
        </authorList>
    </citation>
    <scope>NUCLEOTIDE SEQUENCE</scope>
    <source>
        <strain evidence="1">Mahy22</strain>
    </source>
</reference>
<dbReference type="Gene3D" id="3.40.50.880">
    <property type="match status" value="1"/>
</dbReference>
<dbReference type="AlphaFoldDB" id="A0A7U9TIH1"/>
<gene>
    <name evidence="1" type="ORF">MPAN_014080</name>
</gene>
<dbReference type="Proteomes" id="UP000620133">
    <property type="component" value="Chromosome"/>
</dbReference>
<protein>
    <recommendedName>
        <fullName evidence="3">DJ-1/PfpI domain-containing protein</fullName>
    </recommendedName>
</protein>